<feature type="region of interest" description="Disordered" evidence="1">
    <location>
        <begin position="57"/>
        <end position="77"/>
    </location>
</feature>
<evidence type="ECO:0000256" key="2">
    <source>
        <dbReference type="SAM" id="SignalP"/>
    </source>
</evidence>
<reference evidence="3" key="1">
    <citation type="submission" date="2023-03" db="EMBL/GenBank/DDBJ databases">
        <title>Massive genome expansion in bonnet fungi (Mycena s.s.) driven by repeated elements and novel gene families across ecological guilds.</title>
        <authorList>
            <consortium name="Lawrence Berkeley National Laboratory"/>
            <person name="Harder C.B."/>
            <person name="Miyauchi S."/>
            <person name="Viragh M."/>
            <person name="Kuo A."/>
            <person name="Thoen E."/>
            <person name="Andreopoulos B."/>
            <person name="Lu D."/>
            <person name="Skrede I."/>
            <person name="Drula E."/>
            <person name="Henrissat B."/>
            <person name="Morin E."/>
            <person name="Kohler A."/>
            <person name="Barry K."/>
            <person name="LaButti K."/>
            <person name="Morin E."/>
            <person name="Salamov A."/>
            <person name="Lipzen A."/>
            <person name="Mereny Z."/>
            <person name="Hegedus B."/>
            <person name="Baldrian P."/>
            <person name="Stursova M."/>
            <person name="Weitz H."/>
            <person name="Taylor A."/>
            <person name="Grigoriev I.V."/>
            <person name="Nagy L.G."/>
            <person name="Martin F."/>
            <person name="Kauserud H."/>
        </authorList>
    </citation>
    <scope>NUCLEOTIDE SEQUENCE</scope>
    <source>
        <strain evidence="3">CBHHK182m</strain>
    </source>
</reference>
<feature type="compositionally biased region" description="Basic and acidic residues" evidence="1">
    <location>
        <begin position="148"/>
        <end position="165"/>
    </location>
</feature>
<dbReference type="Proteomes" id="UP001215598">
    <property type="component" value="Unassembled WGS sequence"/>
</dbReference>
<dbReference type="AlphaFoldDB" id="A0AAD7IHY7"/>
<keyword evidence="2" id="KW-0732">Signal</keyword>
<name>A0AAD7IHY7_9AGAR</name>
<comment type="caution">
    <text evidence="3">The sequence shown here is derived from an EMBL/GenBank/DDBJ whole genome shotgun (WGS) entry which is preliminary data.</text>
</comment>
<proteinExistence type="predicted"/>
<feature type="compositionally biased region" description="Basic and acidic residues" evidence="1">
    <location>
        <begin position="127"/>
        <end position="142"/>
    </location>
</feature>
<feature type="chain" id="PRO_5041971887" description="Secreted protein" evidence="2">
    <location>
        <begin position="26"/>
        <end position="165"/>
    </location>
</feature>
<gene>
    <name evidence="3" type="ORF">B0H16DRAFT_1693430</name>
</gene>
<evidence type="ECO:0000313" key="4">
    <source>
        <dbReference type="Proteomes" id="UP001215598"/>
    </source>
</evidence>
<evidence type="ECO:0000313" key="3">
    <source>
        <dbReference type="EMBL" id="KAJ7743577.1"/>
    </source>
</evidence>
<accession>A0AAD7IHY7</accession>
<feature type="signal peptide" evidence="2">
    <location>
        <begin position="1"/>
        <end position="25"/>
    </location>
</feature>
<keyword evidence="4" id="KW-1185">Reference proteome</keyword>
<feature type="region of interest" description="Disordered" evidence="1">
    <location>
        <begin position="127"/>
        <end position="165"/>
    </location>
</feature>
<evidence type="ECO:0000256" key="1">
    <source>
        <dbReference type="SAM" id="MobiDB-lite"/>
    </source>
</evidence>
<sequence>MVLSCCSNALYLEVIVVLLAGEAACDSEFAGRSENKEGQTEGNNFEGESQSLEGIVGDRGEMTKEATQEDSARRPGHTGQIYAASLKGTEVTLRARCVKLFGRRVSKFGRRVRKRRVLAAVGLWRRGDSETRTGRVSREAGRVQDATRSMKEGNKGDGRLKEDAG</sequence>
<feature type="compositionally biased region" description="Basic and acidic residues" evidence="1">
    <location>
        <begin position="57"/>
        <end position="73"/>
    </location>
</feature>
<protein>
    <recommendedName>
        <fullName evidence="5">Secreted protein</fullName>
    </recommendedName>
</protein>
<dbReference type="EMBL" id="JARKIB010000090">
    <property type="protein sequence ID" value="KAJ7743577.1"/>
    <property type="molecule type" value="Genomic_DNA"/>
</dbReference>
<organism evidence="3 4">
    <name type="scientific">Mycena metata</name>
    <dbReference type="NCBI Taxonomy" id="1033252"/>
    <lineage>
        <taxon>Eukaryota</taxon>
        <taxon>Fungi</taxon>
        <taxon>Dikarya</taxon>
        <taxon>Basidiomycota</taxon>
        <taxon>Agaricomycotina</taxon>
        <taxon>Agaricomycetes</taxon>
        <taxon>Agaricomycetidae</taxon>
        <taxon>Agaricales</taxon>
        <taxon>Marasmiineae</taxon>
        <taxon>Mycenaceae</taxon>
        <taxon>Mycena</taxon>
    </lineage>
</organism>
<evidence type="ECO:0008006" key="5">
    <source>
        <dbReference type="Google" id="ProtNLM"/>
    </source>
</evidence>